<dbReference type="InterPro" id="IPR013325">
    <property type="entry name" value="RNA_pol_sigma_r2"/>
</dbReference>
<feature type="domain" description="RNA polymerase sigma factor 70 region 4 type 2" evidence="5">
    <location>
        <begin position="131"/>
        <end position="179"/>
    </location>
</feature>
<dbReference type="InterPro" id="IPR036388">
    <property type="entry name" value="WH-like_DNA-bd_sf"/>
</dbReference>
<dbReference type="NCBIfam" id="TIGR02937">
    <property type="entry name" value="sigma70-ECF"/>
    <property type="match status" value="1"/>
</dbReference>
<dbReference type="InterPro" id="IPR013249">
    <property type="entry name" value="RNA_pol_sigma70_r4_t2"/>
</dbReference>
<dbReference type="Pfam" id="PF08281">
    <property type="entry name" value="Sigma70_r4_2"/>
    <property type="match status" value="1"/>
</dbReference>
<keyword evidence="4" id="KW-0804">Transcription</keyword>
<evidence type="ECO:0000313" key="6">
    <source>
        <dbReference type="EMBL" id="MEJ2902126.1"/>
    </source>
</evidence>
<dbReference type="SUPFAM" id="SSF88946">
    <property type="entry name" value="Sigma2 domain of RNA polymerase sigma factors"/>
    <property type="match status" value="1"/>
</dbReference>
<dbReference type="PANTHER" id="PTHR43133">
    <property type="entry name" value="RNA POLYMERASE ECF-TYPE SIGMA FACTO"/>
    <property type="match status" value="1"/>
</dbReference>
<sequence>MEYNHQGITKNWKLLVEGEKQGLYTCFNLFYDDLYRFGMSLYRNPELVKESIQNLFIELWQIRDKLSHVQNIQQYVFTVYKRIMYKTYQKEIRKDPGKVVHLEDLNEQYVSVHSYEAILIASQEDEQLKKRLEHALNKLTPRQKEIVQLRYFDCLSFKEISHKTELTERTVYNTLHNAVNVLRDSLLSILILMILGDL</sequence>
<evidence type="ECO:0000256" key="2">
    <source>
        <dbReference type="ARBA" id="ARBA00023015"/>
    </source>
</evidence>
<keyword evidence="2" id="KW-0805">Transcription regulation</keyword>
<comment type="similarity">
    <text evidence="1">Belongs to the sigma-70 factor family. ECF subfamily.</text>
</comment>
<dbReference type="EMBL" id="JBBEUB010000001">
    <property type="protein sequence ID" value="MEJ2902126.1"/>
    <property type="molecule type" value="Genomic_DNA"/>
</dbReference>
<name>A0ABU8NIP5_9SPHI</name>
<dbReference type="InterPro" id="IPR014284">
    <property type="entry name" value="RNA_pol_sigma-70_dom"/>
</dbReference>
<evidence type="ECO:0000256" key="4">
    <source>
        <dbReference type="ARBA" id="ARBA00023163"/>
    </source>
</evidence>
<dbReference type="RefSeq" id="WP_172661033.1">
    <property type="nucleotide sequence ID" value="NZ_CBFGNQ010000003.1"/>
</dbReference>
<accession>A0ABU8NIP5</accession>
<dbReference type="SUPFAM" id="SSF88659">
    <property type="entry name" value="Sigma3 and sigma4 domains of RNA polymerase sigma factors"/>
    <property type="match status" value="1"/>
</dbReference>
<evidence type="ECO:0000313" key="7">
    <source>
        <dbReference type="Proteomes" id="UP001378956"/>
    </source>
</evidence>
<dbReference type="Proteomes" id="UP001378956">
    <property type="component" value="Unassembled WGS sequence"/>
</dbReference>
<keyword evidence="3" id="KW-0731">Sigma factor</keyword>
<evidence type="ECO:0000259" key="5">
    <source>
        <dbReference type="Pfam" id="PF08281"/>
    </source>
</evidence>
<evidence type="ECO:0000256" key="1">
    <source>
        <dbReference type="ARBA" id="ARBA00010641"/>
    </source>
</evidence>
<dbReference type="PANTHER" id="PTHR43133:SF46">
    <property type="entry name" value="RNA POLYMERASE SIGMA-70 FACTOR ECF SUBFAMILY"/>
    <property type="match status" value="1"/>
</dbReference>
<reference evidence="6 7" key="1">
    <citation type="submission" date="2024-03" db="EMBL/GenBank/DDBJ databases">
        <title>Sequence of Lycoming College Course Isolates.</title>
        <authorList>
            <person name="Plotts O."/>
            <person name="Newman J."/>
        </authorList>
    </citation>
    <scope>NUCLEOTIDE SEQUENCE [LARGE SCALE GENOMIC DNA]</scope>
    <source>
        <strain evidence="6 7">CJB-3</strain>
    </source>
</reference>
<keyword evidence="7" id="KW-1185">Reference proteome</keyword>
<gene>
    <name evidence="6" type="ORF">WAE58_06810</name>
</gene>
<dbReference type="Gene3D" id="1.10.10.10">
    <property type="entry name" value="Winged helix-like DNA-binding domain superfamily/Winged helix DNA-binding domain"/>
    <property type="match status" value="1"/>
</dbReference>
<proteinExistence type="inferred from homology"/>
<dbReference type="Gene3D" id="1.10.1740.10">
    <property type="match status" value="1"/>
</dbReference>
<dbReference type="InterPro" id="IPR013324">
    <property type="entry name" value="RNA_pol_sigma_r3/r4-like"/>
</dbReference>
<dbReference type="CDD" id="cd06171">
    <property type="entry name" value="Sigma70_r4"/>
    <property type="match status" value="1"/>
</dbReference>
<comment type="caution">
    <text evidence="6">The sequence shown here is derived from an EMBL/GenBank/DDBJ whole genome shotgun (WGS) entry which is preliminary data.</text>
</comment>
<protein>
    <submittedName>
        <fullName evidence="6">Sigma-70 family RNA polymerase sigma factor</fullName>
    </submittedName>
</protein>
<dbReference type="InterPro" id="IPR039425">
    <property type="entry name" value="RNA_pol_sigma-70-like"/>
</dbReference>
<evidence type="ECO:0000256" key="3">
    <source>
        <dbReference type="ARBA" id="ARBA00023082"/>
    </source>
</evidence>
<organism evidence="6 7">
    <name type="scientific">Pedobacter panaciterrae</name>
    <dbReference type="NCBI Taxonomy" id="363849"/>
    <lineage>
        <taxon>Bacteria</taxon>
        <taxon>Pseudomonadati</taxon>
        <taxon>Bacteroidota</taxon>
        <taxon>Sphingobacteriia</taxon>
        <taxon>Sphingobacteriales</taxon>
        <taxon>Sphingobacteriaceae</taxon>
        <taxon>Pedobacter</taxon>
    </lineage>
</organism>